<comment type="caution">
    <text evidence="3">The sequence shown here is derived from an EMBL/GenBank/DDBJ whole genome shotgun (WGS) entry which is preliminary data.</text>
</comment>
<dbReference type="InterPro" id="IPR001296">
    <property type="entry name" value="Glyco_trans_1"/>
</dbReference>
<sequence length="376" mass="40600">MRITYVLAWPNAMGGTARTVVNQANAMAAAGHDVEIVGVAWAGQSPNFPVDPRVRMGTIVSGPVPPSGPGREVPPGESAYASLFSAAVEDAVIGWMRDREDGVLVTTRPALNLLAARYAPARVVRVAQEHLNLASHRPDVRAAILADYPALDAVVTLTRRDQAGYRAAMGGAVRVARIPNALHSLDVPRCDPDAKLVVAAGRLVTQKGFDLLIRAFAKVVERHPDWRLRIHGRGRKERSLRRLINEHHLYNHVFLMGTTRELHRELAKGSVFALSSRFEGFGMVLIEALSHGLPIVSFDCPEGPGEILTDGHDGVLVPPEDVEALADALCAVIEDRSLRADMGEAALRTAGQYGPDSVRPLWEALFAEVSSRTGVA</sequence>
<dbReference type="CDD" id="cd03820">
    <property type="entry name" value="GT4_AmsD-like"/>
    <property type="match status" value="1"/>
</dbReference>
<keyword evidence="3" id="KW-0328">Glycosyltransferase</keyword>
<name>A0ABV9U2K4_9ACTN</name>
<proteinExistence type="predicted"/>
<accession>A0ABV9U2K4</accession>
<keyword evidence="1 3" id="KW-0808">Transferase</keyword>
<dbReference type="Gene3D" id="3.40.50.2000">
    <property type="entry name" value="Glycogen Phosphorylase B"/>
    <property type="match status" value="2"/>
</dbReference>
<evidence type="ECO:0000256" key="1">
    <source>
        <dbReference type="ARBA" id="ARBA00022679"/>
    </source>
</evidence>
<dbReference type="EC" id="2.4.-.-" evidence="3"/>
<dbReference type="EMBL" id="JBHSIT010000007">
    <property type="protein sequence ID" value="MFC4910697.1"/>
    <property type="molecule type" value="Genomic_DNA"/>
</dbReference>
<dbReference type="GO" id="GO:0016757">
    <property type="term" value="F:glycosyltransferase activity"/>
    <property type="evidence" value="ECO:0007669"/>
    <property type="project" value="UniProtKB-KW"/>
</dbReference>
<dbReference type="Pfam" id="PF00534">
    <property type="entry name" value="Glycos_transf_1"/>
    <property type="match status" value="1"/>
</dbReference>
<dbReference type="RefSeq" id="WP_378259239.1">
    <property type="nucleotide sequence ID" value="NZ_JBHSIT010000007.1"/>
</dbReference>
<keyword evidence="4" id="KW-1185">Reference proteome</keyword>
<protein>
    <submittedName>
        <fullName evidence="3">Glycosyltransferase family 4 protein</fullName>
        <ecNumber evidence="3">2.4.-.-</ecNumber>
    </submittedName>
</protein>
<feature type="domain" description="Glycosyl transferase family 1" evidence="2">
    <location>
        <begin position="192"/>
        <end position="346"/>
    </location>
</feature>
<dbReference type="PANTHER" id="PTHR12526">
    <property type="entry name" value="GLYCOSYLTRANSFERASE"/>
    <property type="match status" value="1"/>
</dbReference>
<evidence type="ECO:0000259" key="2">
    <source>
        <dbReference type="Pfam" id="PF00534"/>
    </source>
</evidence>
<dbReference type="SUPFAM" id="SSF53756">
    <property type="entry name" value="UDP-Glycosyltransferase/glycogen phosphorylase"/>
    <property type="match status" value="1"/>
</dbReference>
<dbReference type="PANTHER" id="PTHR12526:SF627">
    <property type="entry name" value="D-RHAMNOSYLTRANSFERASE WBPZ"/>
    <property type="match status" value="1"/>
</dbReference>
<evidence type="ECO:0000313" key="3">
    <source>
        <dbReference type="EMBL" id="MFC4910697.1"/>
    </source>
</evidence>
<dbReference type="Proteomes" id="UP001595872">
    <property type="component" value="Unassembled WGS sequence"/>
</dbReference>
<reference evidence="4" key="1">
    <citation type="journal article" date="2019" name="Int. J. Syst. Evol. Microbiol.">
        <title>The Global Catalogue of Microorganisms (GCM) 10K type strain sequencing project: providing services to taxonomists for standard genome sequencing and annotation.</title>
        <authorList>
            <consortium name="The Broad Institute Genomics Platform"/>
            <consortium name="The Broad Institute Genome Sequencing Center for Infectious Disease"/>
            <person name="Wu L."/>
            <person name="Ma J."/>
        </authorList>
    </citation>
    <scope>NUCLEOTIDE SEQUENCE [LARGE SCALE GENOMIC DNA]</scope>
    <source>
        <strain evidence="4">KLKA75</strain>
    </source>
</reference>
<organism evidence="3 4">
    <name type="scientific">Actinomadura gamaensis</name>
    <dbReference type="NCBI Taxonomy" id="1763541"/>
    <lineage>
        <taxon>Bacteria</taxon>
        <taxon>Bacillati</taxon>
        <taxon>Actinomycetota</taxon>
        <taxon>Actinomycetes</taxon>
        <taxon>Streptosporangiales</taxon>
        <taxon>Thermomonosporaceae</taxon>
        <taxon>Actinomadura</taxon>
    </lineage>
</organism>
<gene>
    <name evidence="3" type="ORF">ACFPCY_25510</name>
</gene>
<evidence type="ECO:0000313" key="4">
    <source>
        <dbReference type="Proteomes" id="UP001595872"/>
    </source>
</evidence>